<feature type="region of interest" description="Disordered" evidence="2">
    <location>
        <begin position="216"/>
        <end position="235"/>
    </location>
</feature>
<evidence type="ECO:0000256" key="1">
    <source>
        <dbReference type="ARBA" id="ARBA00023054"/>
    </source>
</evidence>
<dbReference type="Pfam" id="PF06625">
    <property type="entry name" value="DUF1151"/>
    <property type="match status" value="1"/>
</dbReference>
<evidence type="ECO:0008006" key="5">
    <source>
        <dbReference type="Google" id="ProtNLM"/>
    </source>
</evidence>
<dbReference type="AlphaFoldDB" id="A0A5E4MCV5"/>
<sequence>MCDRLAALDGLVPPAAVARSTPSSPNAYRIVVQQQQLEKTSSVPDLQKRHHGGDERTPGKRSAAIDQRAAPVSACSDSKSDGCLTETGRAPVTSMSGTFLIPTKTDNKCLGGKKHQLNKLNDMTMATDCTRDMHQDGLILPRKPVNPCVSSTDHQNLHRELLFNQKIGKNVLGQKSELQKALEKHKRTQTQKEIEQQKNSCRTPFERMIEERAKKIETQMEKPDTKEKDEDKPEFLQVHAKLRAKMAKTD</sequence>
<dbReference type="PANTHER" id="PTHR16768:SF5">
    <property type="entry name" value="FI14214P"/>
    <property type="match status" value="1"/>
</dbReference>
<keyword evidence="4" id="KW-1185">Reference proteome</keyword>
<protein>
    <recommendedName>
        <fullName evidence="5">Protein FAM107B</fullName>
    </recommendedName>
</protein>
<dbReference type="EMBL" id="CABPRJ010000505">
    <property type="protein sequence ID" value="VVC30090.1"/>
    <property type="molecule type" value="Genomic_DNA"/>
</dbReference>
<name>A0A5E4MCV5_9HEMI</name>
<accession>A0A5E4MCV5</accession>
<dbReference type="Proteomes" id="UP000325440">
    <property type="component" value="Unassembled WGS sequence"/>
</dbReference>
<dbReference type="PANTHER" id="PTHR16768">
    <property type="entry name" value="DOWN REGULATED IN RENAL CARCINOMA 1/TU3A"/>
    <property type="match status" value="1"/>
</dbReference>
<proteinExistence type="predicted"/>
<evidence type="ECO:0000313" key="3">
    <source>
        <dbReference type="EMBL" id="VVC30090.1"/>
    </source>
</evidence>
<feature type="region of interest" description="Disordered" evidence="2">
    <location>
        <begin position="185"/>
        <end position="206"/>
    </location>
</feature>
<evidence type="ECO:0000313" key="4">
    <source>
        <dbReference type="Proteomes" id="UP000325440"/>
    </source>
</evidence>
<reference evidence="3 4" key="1">
    <citation type="submission" date="2019-08" db="EMBL/GenBank/DDBJ databases">
        <authorList>
            <person name="Alioto T."/>
            <person name="Alioto T."/>
            <person name="Gomez Garrido J."/>
        </authorList>
    </citation>
    <scope>NUCLEOTIDE SEQUENCE [LARGE SCALE GENOMIC DNA]</scope>
</reference>
<keyword evidence="1" id="KW-0175">Coiled coil</keyword>
<organism evidence="3 4">
    <name type="scientific">Cinara cedri</name>
    <dbReference type="NCBI Taxonomy" id="506608"/>
    <lineage>
        <taxon>Eukaryota</taxon>
        <taxon>Metazoa</taxon>
        <taxon>Ecdysozoa</taxon>
        <taxon>Arthropoda</taxon>
        <taxon>Hexapoda</taxon>
        <taxon>Insecta</taxon>
        <taxon>Pterygota</taxon>
        <taxon>Neoptera</taxon>
        <taxon>Paraneoptera</taxon>
        <taxon>Hemiptera</taxon>
        <taxon>Sternorrhyncha</taxon>
        <taxon>Aphidomorpha</taxon>
        <taxon>Aphidoidea</taxon>
        <taxon>Aphididae</taxon>
        <taxon>Lachninae</taxon>
        <taxon>Cinara</taxon>
    </lineage>
</organism>
<feature type="region of interest" description="Disordered" evidence="2">
    <location>
        <begin position="36"/>
        <end position="71"/>
    </location>
</feature>
<dbReference type="InterPro" id="IPR009533">
    <property type="entry name" value="FAM107"/>
</dbReference>
<evidence type="ECO:0000256" key="2">
    <source>
        <dbReference type="SAM" id="MobiDB-lite"/>
    </source>
</evidence>
<dbReference type="OrthoDB" id="5963205at2759"/>
<gene>
    <name evidence="3" type="ORF">CINCED_3A004347</name>
</gene>
<feature type="compositionally biased region" description="Basic and acidic residues" evidence="2">
    <location>
        <begin position="216"/>
        <end position="234"/>
    </location>
</feature>